<feature type="compositionally biased region" description="Polar residues" evidence="1">
    <location>
        <begin position="12"/>
        <end position="34"/>
    </location>
</feature>
<comment type="caution">
    <text evidence="2">The sequence shown here is derived from an EMBL/GenBank/DDBJ whole genome shotgun (WGS) entry which is preliminary data.</text>
</comment>
<feature type="region of interest" description="Disordered" evidence="1">
    <location>
        <begin position="1"/>
        <end position="38"/>
    </location>
</feature>
<sequence>MARNTVKRSIQDGGTSFTTKDSTGARVSNSSSAGLHSAVKSRNEAIANAAAKVAADKAAAEKAEAERIEAEAAAERAAAAAEEAAAEQAAQDEADAAAKATADEKAALDLLAKAGDEVIAAQEEEDGRYYNDQPFTLAMFNPADKDFERDWEYKMSFGNPRNFSDFMRHSEDSAYQIGALMATPGMPKRVSSRGHILMASADLSRAVRRGDPDEIAAAMNPVKRARDGLTPGASIGSDGSFNVSEGDGDQWSNRLLNSLRIGAALASGDLGDTGRYPGAAGASKGEKESPISGIINTIASVPTKWFALSEFEKEHDRIMSLHSIRIIEEDRYYTVMYHPASGITYIEWKPTEDIRNYRTNTQAVGREWSEDFIASLGMKIPAWSKRVKYIKDKYGIESETTKHYGYSRGGGIATHMGGVGYGTGYFSSYLPAKTSKSKFSGDKLHDYVINPLSYGLMFRNILRS</sequence>
<evidence type="ECO:0000313" key="2">
    <source>
        <dbReference type="EMBL" id="GBH22462.1"/>
    </source>
</evidence>
<dbReference type="AlphaFoldDB" id="A0A2V0RL76"/>
<proteinExistence type="predicted"/>
<evidence type="ECO:0000256" key="1">
    <source>
        <dbReference type="SAM" id="MobiDB-lite"/>
    </source>
</evidence>
<dbReference type="EMBL" id="BDQC01000081">
    <property type="protein sequence ID" value="GBH22462.1"/>
    <property type="molecule type" value="Genomic_RNA"/>
</dbReference>
<name>A0A2V0RL76_9ZZZZ</name>
<feature type="region of interest" description="Disordered" evidence="1">
    <location>
        <begin position="74"/>
        <end position="98"/>
    </location>
</feature>
<protein>
    <submittedName>
        <fullName evidence="2">Uncharacterized protein</fullName>
    </submittedName>
</protein>
<feature type="compositionally biased region" description="Low complexity" evidence="1">
    <location>
        <begin position="75"/>
        <end position="89"/>
    </location>
</feature>
<accession>A0A2V0RL76</accession>
<organism evidence="2">
    <name type="scientific">viral metagenome</name>
    <dbReference type="NCBI Taxonomy" id="1070528"/>
    <lineage>
        <taxon>unclassified sequences</taxon>
        <taxon>metagenomes</taxon>
        <taxon>organismal metagenomes</taxon>
    </lineage>
</organism>
<reference evidence="2" key="1">
    <citation type="submission" date="2017-04" db="EMBL/GenBank/DDBJ databases">
        <title>Unveiling RNA virosphere associated with marine microorganisms.</title>
        <authorList>
            <person name="Urayama S."/>
            <person name="Takaki Y."/>
            <person name="Nishi S."/>
            <person name="Yoshida Y."/>
            <person name="Deguchi S."/>
            <person name="Takai K."/>
            <person name="Nunoura T."/>
        </authorList>
    </citation>
    <scope>NUCLEOTIDE SEQUENCE</scope>
</reference>